<sequence>MRSKYPTGLNANVNFPSKAILSRLFAALKIVWKCFVCPGVRETLTTFFPISALSSDDLPTFGNPTQPTVKIPSFMISMQARLWKELSRLYLTITNKIPTLRRKN</sequence>
<organism evidence="1">
    <name type="scientific">Culicoides sonorensis</name>
    <name type="common">Biting midge</name>
    <dbReference type="NCBI Taxonomy" id="179676"/>
    <lineage>
        <taxon>Eukaryota</taxon>
        <taxon>Metazoa</taxon>
        <taxon>Ecdysozoa</taxon>
        <taxon>Arthropoda</taxon>
        <taxon>Hexapoda</taxon>
        <taxon>Insecta</taxon>
        <taxon>Pterygota</taxon>
        <taxon>Neoptera</taxon>
        <taxon>Endopterygota</taxon>
        <taxon>Diptera</taxon>
        <taxon>Nematocera</taxon>
        <taxon>Chironomoidea</taxon>
        <taxon>Ceratopogonidae</taxon>
        <taxon>Ceratopogoninae</taxon>
        <taxon>Culicoides</taxon>
        <taxon>Monoculicoides</taxon>
    </lineage>
</organism>
<evidence type="ECO:0000313" key="1">
    <source>
        <dbReference type="EMBL" id="SSX35501.1"/>
    </source>
</evidence>
<dbReference type="AlphaFoldDB" id="A0A336N0R4"/>
<dbReference type="VEuPathDB" id="VectorBase:CSON010205"/>
<name>A0A336N0R4_CULSO</name>
<proteinExistence type="predicted"/>
<dbReference type="EMBL" id="UFQT01004106">
    <property type="protein sequence ID" value="SSX35501.1"/>
    <property type="molecule type" value="Genomic_DNA"/>
</dbReference>
<reference evidence="1" key="1">
    <citation type="submission" date="2018-07" db="EMBL/GenBank/DDBJ databases">
        <authorList>
            <person name="Quirk P.G."/>
            <person name="Krulwich T.A."/>
        </authorList>
    </citation>
    <scope>NUCLEOTIDE SEQUENCE</scope>
</reference>
<protein>
    <submittedName>
        <fullName evidence="1">CSON010205 protein</fullName>
    </submittedName>
</protein>
<accession>A0A336N0R4</accession>
<gene>
    <name evidence="1" type="primary">CSON010205</name>
</gene>